<dbReference type="Gene3D" id="1.20.1510.10">
    <property type="entry name" value="Cation efflux protein transmembrane domain"/>
    <property type="match status" value="1"/>
</dbReference>
<dbReference type="Proteomes" id="UP000316770">
    <property type="component" value="Chromosome"/>
</dbReference>
<evidence type="ECO:0000256" key="7">
    <source>
        <dbReference type="SAM" id="Phobius"/>
    </source>
</evidence>
<dbReference type="EMBL" id="CP036318">
    <property type="protein sequence ID" value="QDV54258.1"/>
    <property type="molecule type" value="Genomic_DNA"/>
</dbReference>
<reference evidence="10 11" key="1">
    <citation type="submission" date="2019-02" db="EMBL/GenBank/DDBJ databases">
        <title>Deep-cultivation of Planctomycetes and their phenomic and genomic characterization uncovers novel biology.</title>
        <authorList>
            <person name="Wiegand S."/>
            <person name="Jogler M."/>
            <person name="Boedeker C."/>
            <person name="Pinto D."/>
            <person name="Vollmers J."/>
            <person name="Rivas-Marin E."/>
            <person name="Kohn T."/>
            <person name="Peeters S.H."/>
            <person name="Heuer A."/>
            <person name="Rast P."/>
            <person name="Oberbeckmann S."/>
            <person name="Bunk B."/>
            <person name="Jeske O."/>
            <person name="Meyerdierks A."/>
            <person name="Storesund J.E."/>
            <person name="Kallscheuer N."/>
            <person name="Luecker S."/>
            <person name="Lage O.M."/>
            <person name="Pohl T."/>
            <person name="Merkel B.J."/>
            <person name="Hornburger P."/>
            <person name="Mueller R.-W."/>
            <person name="Bruemmer F."/>
            <person name="Labrenz M."/>
            <person name="Spormann A.M."/>
            <person name="Op den Camp H."/>
            <person name="Overmann J."/>
            <person name="Amann R."/>
            <person name="Jetten M.S.M."/>
            <person name="Mascher T."/>
            <person name="Medema M.H."/>
            <person name="Devos D.P."/>
            <person name="Kaster A.-K."/>
            <person name="Ovreas L."/>
            <person name="Rohde M."/>
            <person name="Galperin M.Y."/>
            <person name="Jogler C."/>
        </authorList>
    </citation>
    <scope>NUCLEOTIDE SEQUENCE [LARGE SCALE GENOMIC DNA]</scope>
    <source>
        <strain evidence="10 11">Mal33</strain>
    </source>
</reference>
<dbReference type="InterPro" id="IPR050291">
    <property type="entry name" value="CDF_Transporter"/>
</dbReference>
<feature type="transmembrane region" description="Helical" evidence="7">
    <location>
        <begin position="121"/>
        <end position="139"/>
    </location>
</feature>
<dbReference type="SUPFAM" id="SSF160240">
    <property type="entry name" value="Cation efflux protein cytoplasmic domain-like"/>
    <property type="match status" value="1"/>
</dbReference>
<accession>A0A518IME2</accession>
<dbReference type="PANTHER" id="PTHR43840">
    <property type="entry name" value="MITOCHONDRIAL METAL TRANSPORTER 1-RELATED"/>
    <property type="match status" value="1"/>
</dbReference>
<evidence type="ECO:0000259" key="9">
    <source>
        <dbReference type="Pfam" id="PF16916"/>
    </source>
</evidence>
<evidence type="ECO:0000313" key="11">
    <source>
        <dbReference type="Proteomes" id="UP000316770"/>
    </source>
</evidence>
<protein>
    <submittedName>
        <fullName evidence="10">Ferrous-iron efflux pump FieF</fullName>
    </submittedName>
</protein>
<dbReference type="Gene3D" id="3.30.70.1350">
    <property type="entry name" value="Cation efflux protein, cytoplasmic domain"/>
    <property type="match status" value="1"/>
</dbReference>
<organism evidence="10 11">
    <name type="scientific">Rosistilla oblonga</name>
    <dbReference type="NCBI Taxonomy" id="2527990"/>
    <lineage>
        <taxon>Bacteria</taxon>
        <taxon>Pseudomonadati</taxon>
        <taxon>Planctomycetota</taxon>
        <taxon>Planctomycetia</taxon>
        <taxon>Pirellulales</taxon>
        <taxon>Pirellulaceae</taxon>
        <taxon>Rosistilla</taxon>
    </lineage>
</organism>
<dbReference type="InterPro" id="IPR027470">
    <property type="entry name" value="Cation_efflux_CTD"/>
</dbReference>
<evidence type="ECO:0000256" key="1">
    <source>
        <dbReference type="ARBA" id="ARBA00004141"/>
    </source>
</evidence>
<proteinExistence type="inferred from homology"/>
<evidence type="ECO:0000313" key="10">
    <source>
        <dbReference type="EMBL" id="QDV54258.1"/>
    </source>
</evidence>
<dbReference type="PANTHER" id="PTHR43840:SF15">
    <property type="entry name" value="MITOCHONDRIAL METAL TRANSPORTER 1-RELATED"/>
    <property type="match status" value="1"/>
</dbReference>
<dbReference type="InterPro" id="IPR002524">
    <property type="entry name" value="Cation_efflux"/>
</dbReference>
<dbReference type="InterPro" id="IPR036837">
    <property type="entry name" value="Cation_efflux_CTD_sf"/>
</dbReference>
<evidence type="ECO:0000256" key="5">
    <source>
        <dbReference type="ARBA" id="ARBA00022989"/>
    </source>
</evidence>
<keyword evidence="4 7" id="KW-0812">Transmembrane</keyword>
<dbReference type="Pfam" id="PF16916">
    <property type="entry name" value="ZT_dimer"/>
    <property type="match status" value="1"/>
</dbReference>
<comment type="similarity">
    <text evidence="2">Belongs to the cation diffusion facilitator (CDF) transporter (TC 2.A.4) family.</text>
</comment>
<feature type="domain" description="Cation efflux protein transmembrane" evidence="8">
    <location>
        <begin position="56"/>
        <end position="248"/>
    </location>
</feature>
<feature type="transmembrane region" description="Helical" evidence="7">
    <location>
        <begin position="193"/>
        <end position="213"/>
    </location>
</feature>
<gene>
    <name evidence="10" type="primary">fieF</name>
    <name evidence="10" type="ORF">Mal33_02080</name>
</gene>
<evidence type="ECO:0000256" key="4">
    <source>
        <dbReference type="ARBA" id="ARBA00022692"/>
    </source>
</evidence>
<sequence>MQTRRRCAPWIGIKQPFSPRVGLRQNIPLKRQARPEASIIQREGVYREASRTASLGLGVNVFLVILKLVGGTITGSAALIADAINSVGDVASSLAVHGALWMAQQDEDDDHPYGHTKAESIGALSIAILIAFSAGMLAIENIRHLRQVVSVPPQTAAIIAALCAVLKEAIYWQTRRVSSRIDSRSLQAAAWDHRSDAICSAAIAVALFAAPYLGPLGRFADPVAAILVCALLIGIGVRLFWQTALELMDQQADPELTDSIRHRAEEIGEVTRIEKLRVRKSGLEFFVDIHVEVDAQLTVGEGHRIGHLVKDELLRSFPRVRDVLVHVEPDD</sequence>
<dbReference type="GO" id="GO:0008324">
    <property type="term" value="F:monoatomic cation transmembrane transporter activity"/>
    <property type="evidence" value="ECO:0007669"/>
    <property type="project" value="InterPro"/>
</dbReference>
<evidence type="ECO:0000256" key="2">
    <source>
        <dbReference type="ARBA" id="ARBA00008114"/>
    </source>
</evidence>
<dbReference type="FunFam" id="1.20.1510.10:FF:000006">
    <property type="entry name" value="Divalent cation efflux transporter"/>
    <property type="match status" value="1"/>
</dbReference>
<dbReference type="SUPFAM" id="SSF161111">
    <property type="entry name" value="Cation efflux protein transmembrane domain-like"/>
    <property type="match status" value="1"/>
</dbReference>
<keyword evidence="3" id="KW-0813">Transport</keyword>
<evidence type="ECO:0000256" key="3">
    <source>
        <dbReference type="ARBA" id="ARBA00022448"/>
    </source>
</evidence>
<comment type="subcellular location">
    <subcellularLocation>
        <location evidence="1">Membrane</location>
        <topology evidence="1">Multi-pass membrane protein</topology>
    </subcellularLocation>
</comment>
<feature type="domain" description="Cation efflux protein cytoplasmic" evidence="9">
    <location>
        <begin position="253"/>
        <end position="329"/>
    </location>
</feature>
<evidence type="ECO:0000256" key="6">
    <source>
        <dbReference type="ARBA" id="ARBA00023136"/>
    </source>
</evidence>
<dbReference type="NCBIfam" id="TIGR01297">
    <property type="entry name" value="CDF"/>
    <property type="match status" value="1"/>
</dbReference>
<keyword evidence="11" id="KW-1185">Reference proteome</keyword>
<evidence type="ECO:0000259" key="8">
    <source>
        <dbReference type="Pfam" id="PF01545"/>
    </source>
</evidence>
<dbReference type="AlphaFoldDB" id="A0A518IME2"/>
<keyword evidence="5 7" id="KW-1133">Transmembrane helix</keyword>
<name>A0A518IME2_9BACT</name>
<dbReference type="InterPro" id="IPR027469">
    <property type="entry name" value="Cation_efflux_TMD_sf"/>
</dbReference>
<dbReference type="Pfam" id="PF01545">
    <property type="entry name" value="Cation_efflux"/>
    <property type="match status" value="1"/>
</dbReference>
<dbReference type="InterPro" id="IPR058533">
    <property type="entry name" value="Cation_efflux_TM"/>
</dbReference>
<feature type="transmembrane region" description="Helical" evidence="7">
    <location>
        <begin position="219"/>
        <end position="241"/>
    </location>
</feature>
<keyword evidence="6 7" id="KW-0472">Membrane</keyword>
<dbReference type="GO" id="GO:0016020">
    <property type="term" value="C:membrane"/>
    <property type="evidence" value="ECO:0007669"/>
    <property type="project" value="UniProtKB-SubCell"/>
</dbReference>